<dbReference type="InterPro" id="IPR001199">
    <property type="entry name" value="Cyt_B5-like_heme/steroid-bd"/>
</dbReference>
<dbReference type="OrthoDB" id="260519at2759"/>
<dbReference type="AlphaFoldDB" id="A0A7S4EDT1"/>
<dbReference type="PRINTS" id="PR00363">
    <property type="entry name" value="CYTOCHROMEB5"/>
</dbReference>
<reference evidence="8" key="2">
    <citation type="submission" date="2021-11" db="EMBL/GenBank/DDBJ databases">
        <authorList>
            <consortium name="Genoscope - CEA"/>
            <person name="William W."/>
        </authorList>
    </citation>
    <scope>NUCLEOTIDE SEQUENCE</scope>
</reference>
<dbReference type="GO" id="GO:0046872">
    <property type="term" value="F:metal ion binding"/>
    <property type="evidence" value="ECO:0007669"/>
    <property type="project" value="UniProtKB-UniRule"/>
</dbReference>
<keyword evidence="2 5" id="KW-0479">Metal-binding</keyword>
<keyword evidence="9" id="KW-1185">Reference proteome</keyword>
<comment type="similarity">
    <text evidence="4 5">Belongs to the cytochrome b5 family.</text>
</comment>
<evidence type="ECO:0000256" key="4">
    <source>
        <dbReference type="ARBA" id="ARBA00038168"/>
    </source>
</evidence>
<dbReference type="InterPro" id="IPR018506">
    <property type="entry name" value="Cyt_B5_heme-BS"/>
</dbReference>
<accession>A0A7S4EDT1</accession>
<evidence type="ECO:0000256" key="5">
    <source>
        <dbReference type="RuleBase" id="RU362121"/>
    </source>
</evidence>
<dbReference type="PROSITE" id="PS00191">
    <property type="entry name" value="CYTOCHROME_B5_1"/>
    <property type="match status" value="1"/>
</dbReference>
<organism evidence="7">
    <name type="scientific">Pelagomonas calceolata</name>
    <dbReference type="NCBI Taxonomy" id="35677"/>
    <lineage>
        <taxon>Eukaryota</taxon>
        <taxon>Sar</taxon>
        <taxon>Stramenopiles</taxon>
        <taxon>Ochrophyta</taxon>
        <taxon>Pelagophyceae</taxon>
        <taxon>Pelagomonadales</taxon>
        <taxon>Pelagomonadaceae</taxon>
        <taxon>Pelagomonas</taxon>
    </lineage>
</organism>
<reference evidence="7" key="1">
    <citation type="submission" date="2021-01" db="EMBL/GenBank/DDBJ databases">
        <authorList>
            <person name="Corre E."/>
            <person name="Pelletier E."/>
            <person name="Niang G."/>
            <person name="Scheremetjew M."/>
            <person name="Finn R."/>
            <person name="Kale V."/>
            <person name="Holt S."/>
            <person name="Cochrane G."/>
            <person name="Meng A."/>
            <person name="Brown T."/>
            <person name="Cohen L."/>
        </authorList>
    </citation>
    <scope>NUCLEOTIDE SEQUENCE</scope>
    <source>
        <strain evidence="7">CCMP1756</strain>
    </source>
</reference>
<dbReference type="EMBL" id="CAKKNE010000006">
    <property type="protein sequence ID" value="CAH0378705.1"/>
    <property type="molecule type" value="Genomic_DNA"/>
</dbReference>
<evidence type="ECO:0000313" key="7">
    <source>
        <dbReference type="EMBL" id="CAE0706286.1"/>
    </source>
</evidence>
<evidence type="ECO:0000256" key="1">
    <source>
        <dbReference type="ARBA" id="ARBA00022617"/>
    </source>
</evidence>
<dbReference type="Pfam" id="PF00173">
    <property type="entry name" value="Cyt-b5"/>
    <property type="match status" value="1"/>
</dbReference>
<keyword evidence="5" id="KW-0472">Membrane</keyword>
<proteinExistence type="inferred from homology"/>
<dbReference type="EMBL" id="HBIW01025223">
    <property type="protein sequence ID" value="CAE0706286.1"/>
    <property type="molecule type" value="Transcribed_RNA"/>
</dbReference>
<evidence type="ECO:0000313" key="9">
    <source>
        <dbReference type="Proteomes" id="UP000789595"/>
    </source>
</evidence>
<evidence type="ECO:0000256" key="2">
    <source>
        <dbReference type="ARBA" id="ARBA00022723"/>
    </source>
</evidence>
<dbReference type="SMART" id="SM01117">
    <property type="entry name" value="Cyt-b5"/>
    <property type="match status" value="1"/>
</dbReference>
<keyword evidence="1 5" id="KW-0349">Heme</keyword>
<dbReference type="Gene3D" id="3.10.120.10">
    <property type="entry name" value="Cytochrome b5-like heme/steroid binding domain"/>
    <property type="match status" value="1"/>
</dbReference>
<dbReference type="PROSITE" id="PS50255">
    <property type="entry name" value="CYTOCHROME_B5_2"/>
    <property type="match status" value="1"/>
</dbReference>
<dbReference type="GO" id="GO:0016020">
    <property type="term" value="C:membrane"/>
    <property type="evidence" value="ECO:0007669"/>
    <property type="project" value="TreeGrafter"/>
</dbReference>
<dbReference type="SUPFAM" id="SSF55856">
    <property type="entry name" value="Cytochrome b5-like heme/steroid binding domain"/>
    <property type="match status" value="1"/>
</dbReference>
<dbReference type="GO" id="GO:0020037">
    <property type="term" value="F:heme binding"/>
    <property type="evidence" value="ECO:0007669"/>
    <property type="project" value="UniProtKB-UniRule"/>
</dbReference>
<evidence type="ECO:0000259" key="6">
    <source>
        <dbReference type="PROSITE" id="PS50255"/>
    </source>
</evidence>
<feature type="transmembrane region" description="Helical" evidence="5">
    <location>
        <begin position="104"/>
        <end position="124"/>
    </location>
</feature>
<keyword evidence="3 5" id="KW-0408">Iron</keyword>
<protein>
    <recommendedName>
        <fullName evidence="6">Cytochrome b5 heme-binding domain-containing protein</fullName>
    </recommendedName>
</protein>
<sequence length="126" mass="13522">MSKTLTLAEVAAHDREEDCYLIIGNERTGGAKVYDVTKYLDEHPGGDAVLLELAGKYADDMFEDIGHSMNARQQLKEFLVGTLDATEEELQALRAPAHTGNGDSFLLVAVAGALVAAVGGYFVFMA</sequence>
<name>A0A7S4EDT1_9STRA</name>
<keyword evidence="5" id="KW-0812">Transmembrane</keyword>
<evidence type="ECO:0000256" key="3">
    <source>
        <dbReference type="ARBA" id="ARBA00023004"/>
    </source>
</evidence>
<gene>
    <name evidence="7" type="ORF">PCAL00307_LOCUS21736</name>
    <name evidence="8" type="ORF">PECAL_6P03000</name>
</gene>
<evidence type="ECO:0000313" key="8">
    <source>
        <dbReference type="EMBL" id="CAH0378705.1"/>
    </source>
</evidence>
<dbReference type="InterPro" id="IPR050668">
    <property type="entry name" value="Cytochrome_b5"/>
</dbReference>
<dbReference type="InterPro" id="IPR036400">
    <property type="entry name" value="Cyt_B5-like_heme/steroid_sf"/>
</dbReference>
<dbReference type="Proteomes" id="UP000789595">
    <property type="component" value="Unassembled WGS sequence"/>
</dbReference>
<feature type="domain" description="Cytochrome b5 heme-binding" evidence="6">
    <location>
        <begin position="2"/>
        <end position="84"/>
    </location>
</feature>
<dbReference type="PANTHER" id="PTHR19359">
    <property type="entry name" value="CYTOCHROME B5"/>
    <property type="match status" value="1"/>
</dbReference>
<keyword evidence="5" id="KW-1133">Transmembrane helix</keyword>